<dbReference type="Proteomes" id="UP001497457">
    <property type="component" value="Chromosome 17b"/>
</dbReference>
<dbReference type="InterPro" id="IPR031657">
    <property type="entry name" value="REPA_OB_2"/>
</dbReference>
<sequence>MRTSLSPQAKLGSSQGGFTPLSRLTDGDHGWVRVRVRVSRIWVASNPDTGTEYSLDCLLIDDEGVTMQARAPCGDTMKRLKHQLAEGKVYALSDFTVVPREHEYMACSNALMIYMNKQTVVDEIEDDTGSLIPLHSFEFVDFNDVPSRNGDKRFFTDVIGEIVSVEEMGETWKWKTWRNISFRNIRLCDLRGRKLNVALFGELGRRFDAEQVFKQGQKVPIVAVFAGMLVQWYPGKEFTIRSTSASKYYLDLDIPEVQEFRESLMDPHKPIDLLPCQVQNPVNLADLVKSWRTIKQLKSLSPHELQWGTTFLCTATLKGIDCTRGWFYWSCFHCKRSIGVVDGIFSSCIHGCPKDPPPFRRYKLNAVMEDATDTMDVMIFDDQARQLLGAAAEEFVGGVTGEEISAVLCSHQSRSFVIAAANGCFVVKHILNEDELQLIGSAQVAAGGYPLLLEEESSSVSYNSGPIKIKKEIMVVKEESEAGGGCESTQDGGSPASCNSSSPVKKEKMVIKEEREQKRQRITKGNEAEQRDAE</sequence>
<evidence type="ECO:0000256" key="2">
    <source>
        <dbReference type="SAM" id="MobiDB-lite"/>
    </source>
</evidence>
<dbReference type="GO" id="GO:0003677">
    <property type="term" value="F:DNA binding"/>
    <property type="evidence" value="ECO:0007669"/>
    <property type="project" value="UniProtKB-KW"/>
</dbReference>
<dbReference type="InterPro" id="IPR012340">
    <property type="entry name" value="NA-bd_OB-fold"/>
</dbReference>
<evidence type="ECO:0000259" key="3">
    <source>
        <dbReference type="Pfam" id="PF02721"/>
    </source>
</evidence>
<organism evidence="5 6">
    <name type="scientific">Urochloa decumbens</name>
    <dbReference type="NCBI Taxonomy" id="240449"/>
    <lineage>
        <taxon>Eukaryota</taxon>
        <taxon>Viridiplantae</taxon>
        <taxon>Streptophyta</taxon>
        <taxon>Embryophyta</taxon>
        <taxon>Tracheophyta</taxon>
        <taxon>Spermatophyta</taxon>
        <taxon>Magnoliopsida</taxon>
        <taxon>Liliopsida</taxon>
        <taxon>Poales</taxon>
        <taxon>Poaceae</taxon>
        <taxon>PACMAD clade</taxon>
        <taxon>Panicoideae</taxon>
        <taxon>Panicodae</taxon>
        <taxon>Paniceae</taxon>
        <taxon>Melinidinae</taxon>
        <taxon>Urochloa</taxon>
    </lineage>
</organism>
<dbReference type="PANTHER" id="PTHR47165:SF3">
    <property type="entry name" value="RETROTRANSPOSON-LIKE PROTEIN"/>
    <property type="match status" value="1"/>
</dbReference>
<feature type="region of interest" description="Disordered" evidence="2">
    <location>
        <begin position="1"/>
        <end position="21"/>
    </location>
</feature>
<accession>A0ABC8Z172</accession>
<feature type="compositionally biased region" description="Polar residues" evidence="2">
    <location>
        <begin position="1"/>
        <end position="17"/>
    </location>
</feature>
<feature type="domain" description="Replication protein A OB" evidence="4">
    <location>
        <begin position="152"/>
        <end position="244"/>
    </location>
</feature>
<evidence type="ECO:0000313" key="5">
    <source>
        <dbReference type="EMBL" id="CAL4951421.1"/>
    </source>
</evidence>
<proteinExistence type="predicted"/>
<dbReference type="EMBL" id="OZ075127">
    <property type="protein sequence ID" value="CAL4951421.1"/>
    <property type="molecule type" value="Genomic_DNA"/>
</dbReference>
<dbReference type="Pfam" id="PF16900">
    <property type="entry name" value="REPA_OB_2"/>
    <property type="match status" value="1"/>
</dbReference>
<name>A0ABC8Z172_9POAL</name>
<evidence type="ECO:0000256" key="1">
    <source>
        <dbReference type="ARBA" id="ARBA00023125"/>
    </source>
</evidence>
<reference evidence="5 6" key="2">
    <citation type="submission" date="2024-10" db="EMBL/GenBank/DDBJ databases">
        <authorList>
            <person name="Ryan C."/>
        </authorList>
    </citation>
    <scope>NUCLEOTIDE SEQUENCE [LARGE SCALE GENOMIC DNA]</scope>
</reference>
<reference evidence="6" key="1">
    <citation type="submission" date="2024-06" db="EMBL/GenBank/DDBJ databases">
        <authorList>
            <person name="Ryan C."/>
        </authorList>
    </citation>
    <scope>NUCLEOTIDE SEQUENCE [LARGE SCALE GENOMIC DNA]</scope>
</reference>
<dbReference type="InterPro" id="IPR003871">
    <property type="entry name" value="RFA1B/D_OB_1st"/>
</dbReference>
<feature type="compositionally biased region" description="Basic and acidic residues" evidence="2">
    <location>
        <begin position="504"/>
        <end position="534"/>
    </location>
</feature>
<dbReference type="Pfam" id="PF02721">
    <property type="entry name" value="DUF223"/>
    <property type="match status" value="1"/>
</dbReference>
<evidence type="ECO:0000259" key="4">
    <source>
        <dbReference type="Pfam" id="PF16900"/>
    </source>
</evidence>
<feature type="compositionally biased region" description="Polar residues" evidence="2">
    <location>
        <begin position="487"/>
        <end position="503"/>
    </location>
</feature>
<keyword evidence="6" id="KW-1185">Reference proteome</keyword>
<dbReference type="CDD" id="cd04480">
    <property type="entry name" value="RPA1_DBD_A_like"/>
    <property type="match status" value="1"/>
</dbReference>
<keyword evidence="1" id="KW-0238">DNA-binding</keyword>
<dbReference type="AlphaFoldDB" id="A0ABC8Z172"/>
<dbReference type="Gene3D" id="2.40.50.140">
    <property type="entry name" value="Nucleic acid-binding proteins"/>
    <property type="match status" value="3"/>
</dbReference>
<evidence type="ECO:0000313" key="6">
    <source>
        <dbReference type="Proteomes" id="UP001497457"/>
    </source>
</evidence>
<protein>
    <submittedName>
        <fullName evidence="5">Uncharacterized protein</fullName>
    </submittedName>
</protein>
<dbReference type="SUPFAM" id="SSF50249">
    <property type="entry name" value="Nucleic acid-binding proteins"/>
    <property type="match status" value="3"/>
</dbReference>
<feature type="domain" description="Replication protein A 70 kDa DNA-binding subunit B/D first OB fold" evidence="3">
    <location>
        <begin position="18"/>
        <end position="122"/>
    </location>
</feature>
<gene>
    <name evidence="5" type="ORF">URODEC1_LOCUS38926</name>
</gene>
<feature type="region of interest" description="Disordered" evidence="2">
    <location>
        <begin position="480"/>
        <end position="534"/>
    </location>
</feature>
<dbReference type="PANTHER" id="PTHR47165">
    <property type="entry name" value="OS03G0429900 PROTEIN"/>
    <property type="match status" value="1"/>
</dbReference>
<dbReference type="CDD" id="cd04481">
    <property type="entry name" value="RPA1_DBD_B_like"/>
    <property type="match status" value="1"/>
</dbReference>